<dbReference type="AlphaFoldDB" id="B4G285"/>
<proteinExistence type="evidence at transcript level"/>
<name>B4G285_MAIZE</name>
<sequence length="17" mass="1972">MQLQFKFSGKLLFVSAQ</sequence>
<evidence type="ECO:0000313" key="1">
    <source>
        <dbReference type="EMBL" id="ACF88478.1"/>
    </source>
</evidence>
<organism evidence="1">
    <name type="scientific">Zea mays</name>
    <name type="common">Maize</name>
    <dbReference type="NCBI Taxonomy" id="4577"/>
    <lineage>
        <taxon>Eukaryota</taxon>
        <taxon>Viridiplantae</taxon>
        <taxon>Streptophyta</taxon>
        <taxon>Embryophyta</taxon>
        <taxon>Tracheophyta</taxon>
        <taxon>Spermatophyta</taxon>
        <taxon>Magnoliopsida</taxon>
        <taxon>Liliopsida</taxon>
        <taxon>Poales</taxon>
        <taxon>Poaceae</taxon>
        <taxon>PACMAD clade</taxon>
        <taxon>Panicoideae</taxon>
        <taxon>Andropogonodae</taxon>
        <taxon>Andropogoneae</taxon>
        <taxon>Tripsacinae</taxon>
        <taxon>Zea</taxon>
    </lineage>
</organism>
<dbReference type="EMBL" id="BT043473">
    <property type="protein sequence ID" value="ACF88478.1"/>
    <property type="molecule type" value="mRNA"/>
</dbReference>
<accession>B4G285</accession>
<protein>
    <submittedName>
        <fullName evidence="1">Uncharacterized protein</fullName>
    </submittedName>
</protein>
<reference evidence="1" key="1">
    <citation type="journal article" date="2009" name="PLoS Genet.">
        <title>Sequencing, mapping, and analysis of 27,455 maize full-length cDNAs.</title>
        <authorList>
            <person name="Soderlund C."/>
            <person name="Descour A."/>
            <person name="Kudrna D."/>
            <person name="Bomhoff M."/>
            <person name="Boyd L."/>
            <person name="Currie J."/>
            <person name="Angelova A."/>
            <person name="Collura K."/>
            <person name="Wissotski M."/>
            <person name="Ashley E."/>
            <person name="Morrow D."/>
            <person name="Fernandes J."/>
            <person name="Walbot V."/>
            <person name="Yu Y."/>
        </authorList>
    </citation>
    <scope>NUCLEOTIDE SEQUENCE</scope>
    <source>
        <strain evidence="1">B73</strain>
    </source>
</reference>